<dbReference type="PANTHER" id="PTHR43065">
    <property type="entry name" value="SENSOR HISTIDINE KINASE"/>
    <property type="match status" value="1"/>
</dbReference>
<dbReference type="InterPro" id="IPR036890">
    <property type="entry name" value="HATPase_C_sf"/>
</dbReference>
<dbReference type="EC" id="2.7.13.3" evidence="2"/>
<dbReference type="RefSeq" id="WP_342160491.1">
    <property type="nucleotide sequence ID" value="NZ_JBCDNA010000002.1"/>
</dbReference>
<dbReference type="Pfam" id="PF02518">
    <property type="entry name" value="HATPase_c"/>
    <property type="match status" value="1"/>
</dbReference>
<gene>
    <name evidence="5" type="ORF">AABB81_10695</name>
</gene>
<evidence type="ECO:0000256" key="3">
    <source>
        <dbReference type="ARBA" id="ARBA00022553"/>
    </source>
</evidence>
<dbReference type="Gene3D" id="3.10.450.50">
    <property type="match status" value="1"/>
</dbReference>
<name>A0ABU9L1P6_9FLAO</name>
<dbReference type="InterPro" id="IPR003594">
    <property type="entry name" value="HATPase_dom"/>
</dbReference>
<keyword evidence="3" id="KW-0597">Phosphoprotein</keyword>
<dbReference type="SMART" id="SM00387">
    <property type="entry name" value="HATPase_c"/>
    <property type="match status" value="1"/>
</dbReference>
<dbReference type="EMBL" id="JBCDNA010000002">
    <property type="protein sequence ID" value="MEL4456366.1"/>
    <property type="molecule type" value="Genomic_DNA"/>
</dbReference>
<dbReference type="CDD" id="cd00082">
    <property type="entry name" value="HisKA"/>
    <property type="match status" value="1"/>
</dbReference>
<dbReference type="Pfam" id="PF00512">
    <property type="entry name" value="HisKA"/>
    <property type="match status" value="1"/>
</dbReference>
<evidence type="ECO:0000256" key="1">
    <source>
        <dbReference type="ARBA" id="ARBA00000085"/>
    </source>
</evidence>
<dbReference type="InterPro" id="IPR003661">
    <property type="entry name" value="HisK_dim/P_dom"/>
</dbReference>
<dbReference type="SUPFAM" id="SSF54427">
    <property type="entry name" value="NTF2-like"/>
    <property type="match status" value="1"/>
</dbReference>
<dbReference type="PANTHER" id="PTHR43065:SF42">
    <property type="entry name" value="TWO-COMPONENT SENSOR PPRA"/>
    <property type="match status" value="1"/>
</dbReference>
<feature type="domain" description="Histidine kinase" evidence="4">
    <location>
        <begin position="3207"/>
        <end position="3444"/>
    </location>
</feature>
<protein>
    <recommendedName>
        <fullName evidence="2">histidine kinase</fullName>
        <ecNumber evidence="2">2.7.13.3</ecNumber>
    </recommendedName>
</protein>
<evidence type="ECO:0000259" key="4">
    <source>
        <dbReference type="PROSITE" id="PS50109"/>
    </source>
</evidence>
<dbReference type="InterPro" id="IPR004358">
    <property type="entry name" value="Sig_transdc_His_kin-like_C"/>
</dbReference>
<reference evidence="5 6" key="1">
    <citation type="submission" date="2024-04" db="EMBL/GenBank/DDBJ databases">
        <title>whole genome sequencing of Lutimonas vermicola strain IMCC1616.</title>
        <authorList>
            <person name="Bae S.S."/>
        </authorList>
    </citation>
    <scope>NUCLEOTIDE SEQUENCE [LARGE SCALE GENOMIC DNA]</scope>
    <source>
        <strain evidence="5 6">IMCC1616</strain>
    </source>
</reference>
<dbReference type="InterPro" id="IPR032710">
    <property type="entry name" value="NTF2-like_dom_sf"/>
</dbReference>
<dbReference type="Gene3D" id="1.10.287.130">
    <property type="match status" value="1"/>
</dbReference>
<dbReference type="Gene3D" id="3.30.565.10">
    <property type="entry name" value="Histidine kinase-like ATPase, C-terminal domain"/>
    <property type="match status" value="1"/>
</dbReference>
<evidence type="ECO:0000256" key="2">
    <source>
        <dbReference type="ARBA" id="ARBA00012438"/>
    </source>
</evidence>
<organism evidence="5 6">
    <name type="scientific">Lutimonas vermicola</name>
    <dbReference type="NCBI Taxonomy" id="414288"/>
    <lineage>
        <taxon>Bacteria</taxon>
        <taxon>Pseudomonadati</taxon>
        <taxon>Bacteroidota</taxon>
        <taxon>Flavobacteriia</taxon>
        <taxon>Flavobacteriales</taxon>
        <taxon>Flavobacteriaceae</taxon>
        <taxon>Lutimonas</taxon>
    </lineage>
</organism>
<dbReference type="SUPFAM" id="SSF47384">
    <property type="entry name" value="Homodimeric domain of signal transducing histidine kinase"/>
    <property type="match status" value="1"/>
</dbReference>
<evidence type="ECO:0000313" key="5">
    <source>
        <dbReference type="EMBL" id="MEL4456366.1"/>
    </source>
</evidence>
<keyword evidence="6" id="KW-1185">Reference proteome</keyword>
<dbReference type="PRINTS" id="PR00344">
    <property type="entry name" value="BCTRLSENSOR"/>
</dbReference>
<dbReference type="SUPFAM" id="SSF55874">
    <property type="entry name" value="ATPase domain of HSP90 chaperone/DNA topoisomerase II/histidine kinase"/>
    <property type="match status" value="1"/>
</dbReference>
<dbReference type="InterPro" id="IPR036097">
    <property type="entry name" value="HisK_dim/P_sf"/>
</dbReference>
<accession>A0ABU9L1P6</accession>
<dbReference type="GO" id="GO:0005524">
    <property type="term" value="F:ATP binding"/>
    <property type="evidence" value="ECO:0007669"/>
    <property type="project" value="UniProtKB-KW"/>
</dbReference>
<dbReference type="InterPro" id="IPR037401">
    <property type="entry name" value="SnoaL-like"/>
</dbReference>
<keyword evidence="5" id="KW-0067">ATP-binding</keyword>
<dbReference type="SMART" id="SM00388">
    <property type="entry name" value="HisKA"/>
    <property type="match status" value="1"/>
</dbReference>
<comment type="caution">
    <text evidence="5">The sequence shown here is derived from an EMBL/GenBank/DDBJ whole genome shotgun (WGS) entry which is preliminary data.</text>
</comment>
<proteinExistence type="predicted"/>
<dbReference type="Pfam" id="PF13474">
    <property type="entry name" value="SnoaL_3"/>
    <property type="match status" value="1"/>
</dbReference>
<sequence length="3444" mass="398166">MNLSKKEEKELLKVYETWWNSYLNGDINTYNYYLDDDFRFVGSTGGEEFLNRKDTTAFFEATADQLAGKAKLENVIRSIETLDGMVLITDLGDAFILDKGNWVYYARFRFTSLMRNTSKGWRFFYQHFSTPDLKAQEGETLGLEKVTAENLQLRTAIKRRTAELELKNRELEIEASLERVRARAMAMKKSDELSDLVNTVFEELTRLDFALSWCIINIIDEPSLSNMVWGANTEKGKPPESYYMKFEDHRFHHEMLKAYQDRLSKWVFELKGKEKKEYDDYLFGETEFKRVSDSVQKEMRKSKKYVASFTFSDFGGLQTIGEAPLSDASLDILARFGKVFDLTYTRFNDLKKAEAQARESRIELALERVRARTMAMQESSELQEVINLLHKEFKGLEVAITGGVFIAINDEIKEEINCWGSGGTTDYMERVHIPFLNRGIYTGLIKNIQKGPGFFTEAFSNKLKKEFFKHLFKQAPYSETSDEHQKELLNRAGGYTRSCSVSKNTSIFIINHHGVKFSNEENEILRRFGNVFEQTYTRFLDLKKAEAQARESRIELALERVRARTMAMHNSSELAEVASLLFEQIRELGIEVWTTGFNVWLDEDNVYEDWITSPKGGFIEPYKVDTTEFPVFIEVREAKQRGDTFFVQYVEGEMLKRMYQQLSNFAPAQFEIMLKDGFQFPKHQYDHFVFGSSVSLMFITFEPVPEAHDIFKRFGKVFQQTYTRFNDLKLAEAQARESQIQLSLERVRARSLAMKSADELHEVLSVLFRQFDILGINPVNVFLSLFDREERTTTYRASGKSGKRIPGKQVVGIDSLEAWTVLFDKWKNDSSDAIEVIYYPKEVIPEIFDLFTETFSAMPEEDRMTADDFPNGGYSVLGYTPFGYLGYDHICGPTEEEKDILTRICVEFTRVYQRFLDIQQAEKQAREAQIELALERVRARTMAMQKSEELADVATILFQQVKELGIEQWTCGFNIWETGDTHFTFYPGGPDGEILDSCEVPLTEHPIFRQFDESKRRGDELFVYEKEGEVQADHYKYMHSLPGIGDMLQGMLDKGLEFPSFQIDHVANFLYGNLIFITYEPFPEMHDVFKRFAKVFEQTYTRFLDLQKAESQAREAQIEAALERLRSASMAMHQTEDIGKVVVVFFEQLKVLNVAFAQAWITILHLEEGYFDTWFSPIDGIYDAPQHFQMPSAPFEETTIKGWLDGVSFSYLSIENKEELEQFYKACDEMTGSKYFTNSQQKLQLEKLEILEANHKYGMISKSNNEAPKKEEKDLLYRFGKVFEQTYTRFLDLQKAEAQAREAQIEAALERVRSRSMAMHKSNELKEVVKVIFDQMAHLKINADHAGIVVDYEPKKDFHFWVADHQDIPARITVPYLDLVWDRQFTEAKKKGKDFFSTQLNFDEKNSFYKKLLPHIENLSKEARDFYFNCPGLAASTVIQKDIGLYIENFSGIPFSDEENSILMRFGKVFQQTYTRFFDLQKAEAQAREAQIEGALERVRSRTTGMQKSEELREVIQVIHDQLIDLNFQIDAAGFTLDYHQNNDWNVWIANKGESLPSLMYMPYIDHPQFNYYKSAKEKGLDFLANTLSFEEKNSIFNYMFGFMGDYPQAEKDELLSKPGLAISQVFLKNISLWIYNLDAIPYSDEDNSTLMRFGKVFQQTYTRFLDLQKAEAQARESQIEVALEKVRSRTMAMQKGEELKEVVVLLYKELIDLGVTNFVTCGYVEVNEKINRQITWVTSPGGDSLGLFYLPLTGDATFDERYAAWQQQQTIFHQEVAGEVRSKHLEYAITTFNSKEAEQMVLSQFPDPTVFYCFNFSHGYLHLVTGAELKNEEEILLARFTRVFEQTYARFLDLQKAEAQAREAQIEAALERTRNQSMQMQHSDEIKDLSKIFHEQLIGLNIPSEFSYVWLPEEDKQEHMFWATWSETTKGSTSTLSKSVVYPLDKTEPYTAACYKAWASEEPVHESNILPEETAKFFDTWKELLKGAKKLKARYFPEGIYYAEAYMKYGCFGINIRRALQNDEADILHRFAVEFERAYTRFLDLQKAEAQAREAEIEAALERVRSQTMAMHNSQDVGKTVVTFFDEVMKLGLNKSIRCGIGILEDREKMETWSATSYPNGDVDLQVGLLDMKRHPLIKGLETAWKNKEDGYSSELIGEDVVRYYEQLIEEPDYPFHIDLENLSDIEYHRSFFFSSGIIFTFTKTPLSEEAALVLKRFASVFGQTYRRFLDLQKAEAQAREAQIEAALEKVRSRSLAMHAASELQEVVQVVAEKLKELGVILDVGGAVICTYFQDSKDVMHWTASFDPSHPSIPYYLPYFDSPLFNEAWASKISGEPTFEKVFSFEDKNDFFQKAFEFSDYKNLPEEYKREILEAPDHGLFFAWSRNSALMIPSHTGIILKEEHKEILKRFVNVFEQAYIRFMDLRKAEAQAREAEIEAALERVRSKTMAMHNSQEVGQTVALMFDELVKLGIDKSVRCGIGILDHKKPMELWTASSDAKGEVILNIGFLSMSIHPLLKGIKKSWMDKNPVFNYELKGKDLIKYFKALNEFPDYPFHTALESLPKSVVHNSFIFSEGILYAFSPAQLSREEEQIFKRFTGVFDQTYRRYLDLQRAEEQAREAQIEAALEKVRSRTMAMQSSTELVEAANLLFNQIRELGINAWSAGYNVLSDDKTQSKCWMSSEDQLQDPFPLYYTEEASFIEMGKFLKSKADFFVQELGGKDLVQHYDYMKSLPELKETFKDLQKAGLALPTYQINHLCKFSQGYLLFITYEKVPEAHDIFKRFTRIFEQTYTRFLDLKRAENQSKEAQIELALERVRASSMAMHKSEQLAETAEVLFEQFDLLGIIPDRISIAIYKEKKRIFELWSTDQNGKIVSHGHDFSIDEPTCISKTYKAWKEGKETFKVDLKGKELKDWARYVKEEAKMELDESQIQGRRVQHCAFFSQGYLLLSSHLPISHETNELLVRFTKVFQQTYTRFLDLQKAENQAREAIKRASVDRVRAEIASMRTTTDLKRITPLVWNELTALDVPFIRCGVFIMDEERQQVQTHLSTPDGKAIASFELPFENTKPLDELLPYWYKKEMYTDYWDESAFKESTKILMQRGAISSTETYVTVNQPTSLHLHFLPFLQGMLYVGSEISLNEDELNLVQDLAEAFSTAYSRYEDFNKLEQANKKIEKTLVDLKQTQTQLIQAEKMASLGELTAGIAHEIQNPLNFVNNFSEVSQELMQEMHEELDKGDLAEALEIGNDIEQNLEKIKHHGQRASEIVKGMLQHSRSSSGVKELTDVNALTDEYLRLAYHGLRAKDKSFNAKLETEFDDHLEKINVIPQDIGRVILNLITNAFYAVNEKKNEQGPGYEPVVNVCTKKIKEGIEISVKDNGNGIPQKVLDKIFQPFFTTKPTGQGTGLGLSLSYDIIKAHGGELKVETKENEGTEFTITLSIN</sequence>
<evidence type="ECO:0000313" key="6">
    <source>
        <dbReference type="Proteomes" id="UP001474120"/>
    </source>
</evidence>
<keyword evidence="5" id="KW-0547">Nucleotide-binding</keyword>
<dbReference type="PROSITE" id="PS50109">
    <property type="entry name" value="HIS_KIN"/>
    <property type="match status" value="1"/>
</dbReference>
<comment type="catalytic activity">
    <reaction evidence="1">
        <text>ATP + protein L-histidine = ADP + protein N-phospho-L-histidine.</text>
        <dbReference type="EC" id="2.7.13.3"/>
    </reaction>
</comment>
<dbReference type="Proteomes" id="UP001474120">
    <property type="component" value="Unassembled WGS sequence"/>
</dbReference>
<dbReference type="InterPro" id="IPR005467">
    <property type="entry name" value="His_kinase_dom"/>
</dbReference>